<protein>
    <submittedName>
        <fullName evidence="2">Guanine nucleotide-binding protein subunit gamma 3</fullName>
    </submittedName>
</protein>
<name>A0A833V2S9_9POAL</name>
<sequence length="220" mass="24211">MGSESSVQKASESSERSVPTTPYLTPFLPCISHVTTILISSRSKVTRELILFFCWVDSVFMGDNGLGTPPYPKSPPEYPDVCGKHRLKVAVQSLNQEIDFLKRELNSMEGTVPASRCCKEGIKFDTEEHSNNLFISVVVHRTQNTIYSTLFPCDLWTRMTPKANMRRGITHTVFGIYSEPYCVAAGVGFAAPEAAYSAPSNLRHVVACHSRTLFVAGGAA</sequence>
<dbReference type="PANTHER" id="PTHR32378">
    <property type="entry name" value="GUANINE NUCLEOTIDE-BINDING PROTEIN SUBUNIT GAMMA 3"/>
    <property type="match status" value="1"/>
</dbReference>
<comment type="caution">
    <text evidence="2">The sequence shown here is derived from an EMBL/GenBank/DDBJ whole genome shotgun (WGS) entry which is preliminary data.</text>
</comment>
<accession>A0A833V2S9</accession>
<dbReference type="AlphaFoldDB" id="A0A833V2S9"/>
<keyword evidence="3" id="KW-1185">Reference proteome</keyword>
<proteinExistence type="predicted"/>
<dbReference type="Proteomes" id="UP000623129">
    <property type="component" value="Unassembled WGS sequence"/>
</dbReference>
<evidence type="ECO:0000313" key="2">
    <source>
        <dbReference type="EMBL" id="KAF3323441.1"/>
    </source>
</evidence>
<keyword evidence="1" id="KW-0175">Coiled coil</keyword>
<gene>
    <name evidence="2" type="ORF">FCM35_KLT12172</name>
</gene>
<evidence type="ECO:0000256" key="1">
    <source>
        <dbReference type="SAM" id="Coils"/>
    </source>
</evidence>
<dbReference type="EMBL" id="SWLB01000023">
    <property type="protein sequence ID" value="KAF3323441.1"/>
    <property type="molecule type" value="Genomic_DNA"/>
</dbReference>
<evidence type="ECO:0000313" key="3">
    <source>
        <dbReference type="Proteomes" id="UP000623129"/>
    </source>
</evidence>
<dbReference type="PANTHER" id="PTHR32378:SF10">
    <property type="entry name" value="GUANINE NUCLEOTIDE-BINDING PROTEIN SUBUNIT GAMMA 3"/>
    <property type="match status" value="1"/>
</dbReference>
<dbReference type="OrthoDB" id="1936517at2759"/>
<feature type="coiled-coil region" evidence="1">
    <location>
        <begin position="84"/>
        <end position="111"/>
    </location>
</feature>
<organism evidence="2 3">
    <name type="scientific">Carex littledalei</name>
    <dbReference type="NCBI Taxonomy" id="544730"/>
    <lineage>
        <taxon>Eukaryota</taxon>
        <taxon>Viridiplantae</taxon>
        <taxon>Streptophyta</taxon>
        <taxon>Embryophyta</taxon>
        <taxon>Tracheophyta</taxon>
        <taxon>Spermatophyta</taxon>
        <taxon>Magnoliopsida</taxon>
        <taxon>Liliopsida</taxon>
        <taxon>Poales</taxon>
        <taxon>Cyperaceae</taxon>
        <taxon>Cyperoideae</taxon>
        <taxon>Cariceae</taxon>
        <taxon>Carex</taxon>
        <taxon>Carex subgen. Euthyceras</taxon>
    </lineage>
</organism>
<dbReference type="InterPro" id="IPR055305">
    <property type="entry name" value="GG3-like"/>
</dbReference>
<reference evidence="2" key="1">
    <citation type="submission" date="2020-01" db="EMBL/GenBank/DDBJ databases">
        <title>Genome sequence of Kobresia littledalei, the first chromosome-level genome in the family Cyperaceae.</title>
        <authorList>
            <person name="Qu G."/>
        </authorList>
    </citation>
    <scope>NUCLEOTIDE SEQUENCE</scope>
    <source>
        <strain evidence="2">C.B.Clarke</strain>
        <tissue evidence="2">Leaf</tissue>
    </source>
</reference>